<dbReference type="PANTHER" id="PTHR45632">
    <property type="entry name" value="LD33804P"/>
    <property type="match status" value="1"/>
</dbReference>
<accession>A0A914QPW7</accession>
<evidence type="ECO:0000313" key="2">
    <source>
        <dbReference type="Proteomes" id="UP000887578"/>
    </source>
</evidence>
<dbReference type="CDD" id="cd14733">
    <property type="entry name" value="BACK"/>
    <property type="match status" value="1"/>
</dbReference>
<evidence type="ECO:0000313" key="3">
    <source>
        <dbReference type="WBParaSite" id="PDA_v2.g5780.t1"/>
    </source>
</evidence>
<dbReference type="WBParaSite" id="PDA_v2.g5780.t1">
    <property type="protein sequence ID" value="PDA_v2.g5780.t1"/>
    <property type="gene ID" value="PDA_v2.g5780"/>
</dbReference>
<organism evidence="2 3">
    <name type="scientific">Panagrolaimus davidi</name>
    <dbReference type="NCBI Taxonomy" id="227884"/>
    <lineage>
        <taxon>Eukaryota</taxon>
        <taxon>Metazoa</taxon>
        <taxon>Ecdysozoa</taxon>
        <taxon>Nematoda</taxon>
        <taxon>Chromadorea</taxon>
        <taxon>Rhabditida</taxon>
        <taxon>Tylenchina</taxon>
        <taxon>Panagrolaimomorpha</taxon>
        <taxon>Panagrolaimoidea</taxon>
        <taxon>Panagrolaimidae</taxon>
        <taxon>Panagrolaimus</taxon>
    </lineage>
</organism>
<dbReference type="InterPro" id="IPR000210">
    <property type="entry name" value="BTB/POZ_dom"/>
</dbReference>
<dbReference type="SUPFAM" id="SSF54695">
    <property type="entry name" value="POZ domain"/>
    <property type="match status" value="1"/>
</dbReference>
<dbReference type="InterPro" id="IPR011333">
    <property type="entry name" value="SKP1/BTB/POZ_sf"/>
</dbReference>
<dbReference type="Proteomes" id="UP000887578">
    <property type="component" value="Unplaced"/>
</dbReference>
<dbReference type="Pfam" id="PF00651">
    <property type="entry name" value="BTB"/>
    <property type="match status" value="1"/>
</dbReference>
<dbReference type="Gene3D" id="1.25.40.420">
    <property type="match status" value="1"/>
</dbReference>
<protein>
    <submittedName>
        <fullName evidence="3">BTB domain-containing protein</fullName>
    </submittedName>
</protein>
<proteinExistence type="predicted"/>
<sequence>MLSDRWISKNDAIKIESYKYDNFKEFLKFLYSGECSLSDENIFTMIDIAEFYQVNSFKKYCDEYLSKITLNMGNIFQLIETSSKYSLLKMKKSIQDFLLKNFRNFVKSDRFLNANEFINKQFVKMEPNIDIKPSEVFQAVYKWAENQTIVKNESNDENHNMDDAMKNEIAPFLQLMKFIVKITSSYGQSLCGNLPNNSMIEIIETLKNRESDNHYNEIVYWKTKCKKPSIPCPLKKRAGVEWYLVYFQNGDIGVRSSFEINQEHYLLAEMIVETTFNFTVKCKIEIV</sequence>
<evidence type="ECO:0000259" key="1">
    <source>
        <dbReference type="Pfam" id="PF00651"/>
    </source>
</evidence>
<name>A0A914QPW7_9BILA</name>
<dbReference type="AlphaFoldDB" id="A0A914QPW7"/>
<reference evidence="3" key="1">
    <citation type="submission" date="2022-11" db="UniProtKB">
        <authorList>
            <consortium name="WormBaseParasite"/>
        </authorList>
    </citation>
    <scope>IDENTIFICATION</scope>
</reference>
<keyword evidence="2" id="KW-1185">Reference proteome</keyword>
<feature type="domain" description="BTB" evidence="1">
    <location>
        <begin position="10"/>
        <end position="67"/>
    </location>
</feature>
<dbReference type="Gene3D" id="3.30.710.10">
    <property type="entry name" value="Potassium Channel Kv1.1, Chain A"/>
    <property type="match status" value="1"/>
</dbReference>